<keyword evidence="1" id="KW-0812">Transmembrane</keyword>
<sequence>MPYQWLPPDLTDSDTRHLRLWPYRSLPRQGFVWFIGGTSALITLPLLAVLGSPVLWGLLPFLVLAVAGVWWALQRSYRDAEIVEDLTLTPGLVTLTRQGPRKAHAEWQANPHWVRVEMHKVGGPVPQYLTLHGGPRPVEIGSFLSEDERVSLSAELRAALALHKG</sequence>
<gene>
    <name evidence="2" type="ORF">D1012_18720</name>
</gene>
<dbReference type="RefSeq" id="WP_118155654.1">
    <property type="nucleotide sequence ID" value="NZ_QWEY01000013.1"/>
</dbReference>
<dbReference type="Proteomes" id="UP000284547">
    <property type="component" value="Unassembled WGS sequence"/>
</dbReference>
<dbReference type="AlphaFoldDB" id="A0A411YY01"/>
<feature type="transmembrane region" description="Helical" evidence="1">
    <location>
        <begin position="30"/>
        <end position="48"/>
    </location>
</feature>
<evidence type="ECO:0000313" key="3">
    <source>
        <dbReference type="Proteomes" id="UP000284547"/>
    </source>
</evidence>
<keyword evidence="1" id="KW-1133">Transmembrane helix</keyword>
<comment type="caution">
    <text evidence="2">The sequence shown here is derived from an EMBL/GenBank/DDBJ whole genome shotgun (WGS) entry which is preliminary data.</text>
</comment>
<dbReference type="InterPro" id="IPR019253">
    <property type="entry name" value="DUF2244_TM"/>
</dbReference>
<reference evidence="2 3" key="1">
    <citation type="submission" date="2018-08" db="EMBL/GenBank/DDBJ databases">
        <title>Flavobacterium tibetense sp. nov., isolated from a wetland YonghuCo on Tibetan Plateau.</title>
        <authorList>
            <person name="Phurbu D."/>
            <person name="Lu H."/>
            <person name="Xing P."/>
        </authorList>
    </citation>
    <scope>NUCLEOTIDE SEQUENCE [LARGE SCALE GENOMIC DNA]</scope>
    <source>
        <strain evidence="2 3">DJC</strain>
    </source>
</reference>
<name>A0A411YY01_9RHOB</name>
<organism evidence="2 3">
    <name type="scientific">Pseudotabrizicola alkalilacus</name>
    <dbReference type="NCBI Taxonomy" id="2305252"/>
    <lineage>
        <taxon>Bacteria</taxon>
        <taxon>Pseudomonadati</taxon>
        <taxon>Pseudomonadota</taxon>
        <taxon>Alphaproteobacteria</taxon>
        <taxon>Rhodobacterales</taxon>
        <taxon>Paracoccaceae</taxon>
        <taxon>Pseudotabrizicola</taxon>
    </lineage>
</organism>
<evidence type="ECO:0000313" key="2">
    <source>
        <dbReference type="EMBL" id="RGP35623.1"/>
    </source>
</evidence>
<dbReference type="OrthoDB" id="9808190at2"/>
<feature type="transmembrane region" description="Helical" evidence="1">
    <location>
        <begin position="54"/>
        <end position="73"/>
    </location>
</feature>
<keyword evidence="1" id="KW-0472">Membrane</keyword>
<dbReference type="EMBL" id="QWEY01000013">
    <property type="protein sequence ID" value="RGP35623.1"/>
    <property type="molecule type" value="Genomic_DNA"/>
</dbReference>
<accession>A0A411YY01</accession>
<protein>
    <submittedName>
        <fullName evidence="2">DUF2244 domain-containing protein</fullName>
    </submittedName>
</protein>
<proteinExistence type="predicted"/>
<evidence type="ECO:0000256" key="1">
    <source>
        <dbReference type="SAM" id="Phobius"/>
    </source>
</evidence>
<dbReference type="Pfam" id="PF10003">
    <property type="entry name" value="DUF2244"/>
    <property type="match status" value="1"/>
</dbReference>
<keyword evidence="3" id="KW-1185">Reference proteome</keyword>